<dbReference type="SUPFAM" id="SSF57302">
    <property type="entry name" value="Snake toxin-like"/>
    <property type="match status" value="1"/>
</dbReference>
<feature type="signal peptide" evidence="6">
    <location>
        <begin position="1"/>
        <end position="20"/>
    </location>
</feature>
<feature type="domain" description="UPAR/Ly6" evidence="7">
    <location>
        <begin position="21"/>
        <end position="100"/>
    </location>
</feature>
<evidence type="ECO:0000256" key="4">
    <source>
        <dbReference type="ARBA" id="ARBA00023136"/>
    </source>
</evidence>
<reference evidence="8" key="2">
    <citation type="submission" date="2025-09" db="UniProtKB">
        <authorList>
            <consortium name="Ensembl"/>
        </authorList>
    </citation>
    <scope>IDENTIFICATION</scope>
</reference>
<accession>A0A8C6QS20</accession>
<dbReference type="GeneTree" id="ENSGT00730000111801"/>
<evidence type="ECO:0000256" key="6">
    <source>
        <dbReference type="SAM" id="SignalP"/>
    </source>
</evidence>
<gene>
    <name evidence="8" type="primary">LOC103748430</name>
</gene>
<dbReference type="GeneID" id="103748430"/>
<dbReference type="Gene3D" id="2.10.60.10">
    <property type="entry name" value="CD59"/>
    <property type="match status" value="1"/>
</dbReference>
<dbReference type="PANTHER" id="PTHR16983:SF28">
    <property type="entry name" value="LYMPHOCYTE ANTIGEN 6 COMPLEX, LOCUS M"/>
    <property type="match status" value="1"/>
</dbReference>
<keyword evidence="9" id="KW-1185">Reference proteome</keyword>
<evidence type="ECO:0000256" key="5">
    <source>
        <dbReference type="ARBA" id="ARBA00023180"/>
    </source>
</evidence>
<dbReference type="InterPro" id="IPR051110">
    <property type="entry name" value="Ly-6/neurotoxin-like_GPI-ap"/>
</dbReference>
<dbReference type="InterPro" id="IPR035076">
    <property type="entry name" value="Toxin/TOLIP"/>
</dbReference>
<dbReference type="OMA" id="IKSCAYT"/>
<dbReference type="InterPro" id="IPR016054">
    <property type="entry name" value="LY6_UPA_recep-like"/>
</dbReference>
<dbReference type="Proteomes" id="UP000694381">
    <property type="component" value="Unassembled WGS sequence"/>
</dbReference>
<dbReference type="SMART" id="SM00134">
    <property type="entry name" value="LU"/>
    <property type="match status" value="1"/>
</dbReference>
<dbReference type="GO" id="GO:0005886">
    <property type="term" value="C:plasma membrane"/>
    <property type="evidence" value="ECO:0007669"/>
    <property type="project" value="UniProtKB-SubCell"/>
</dbReference>
<keyword evidence="5" id="KW-0325">Glycoprotein</keyword>
<feature type="chain" id="PRO_5034460738" evidence="6">
    <location>
        <begin position="21"/>
        <end position="111"/>
    </location>
</feature>
<dbReference type="AlphaFoldDB" id="A0A8C6QS20"/>
<reference evidence="8" key="1">
    <citation type="submission" date="2025-08" db="UniProtKB">
        <authorList>
            <consortium name="Ensembl"/>
        </authorList>
    </citation>
    <scope>IDENTIFICATION</scope>
</reference>
<dbReference type="PANTHER" id="PTHR16983">
    <property type="entry name" value="UPAR/LY6 DOMAIN-CONTAINING PROTEIN"/>
    <property type="match status" value="1"/>
</dbReference>
<organism evidence="8 9">
    <name type="scientific">Nannospalax galili</name>
    <name type="common">Northern Israeli blind subterranean mole rat</name>
    <name type="synonym">Spalax galili</name>
    <dbReference type="NCBI Taxonomy" id="1026970"/>
    <lineage>
        <taxon>Eukaryota</taxon>
        <taxon>Metazoa</taxon>
        <taxon>Chordata</taxon>
        <taxon>Craniata</taxon>
        <taxon>Vertebrata</taxon>
        <taxon>Euteleostomi</taxon>
        <taxon>Mammalia</taxon>
        <taxon>Eutheria</taxon>
        <taxon>Euarchontoglires</taxon>
        <taxon>Glires</taxon>
        <taxon>Rodentia</taxon>
        <taxon>Myomorpha</taxon>
        <taxon>Muroidea</taxon>
        <taxon>Spalacidae</taxon>
        <taxon>Spalacinae</taxon>
        <taxon>Nannospalax</taxon>
    </lineage>
</organism>
<evidence type="ECO:0000256" key="3">
    <source>
        <dbReference type="ARBA" id="ARBA00022729"/>
    </source>
</evidence>
<evidence type="ECO:0000256" key="1">
    <source>
        <dbReference type="ARBA" id="ARBA00004236"/>
    </source>
</evidence>
<protein>
    <submittedName>
        <fullName evidence="8">Lymphocyte antigen 6 family member M</fullName>
    </submittedName>
</protein>
<dbReference type="OrthoDB" id="10002433at2759"/>
<dbReference type="KEGG" id="ngi:103748430"/>
<evidence type="ECO:0000259" key="7">
    <source>
        <dbReference type="SMART" id="SM00134"/>
    </source>
</evidence>
<proteinExistence type="predicted"/>
<dbReference type="Pfam" id="PF00087">
    <property type="entry name" value="Toxin_TOLIP"/>
    <property type="match status" value="1"/>
</dbReference>
<keyword evidence="3 6" id="KW-0732">Signal</keyword>
<keyword evidence="2" id="KW-1003">Cell membrane</keyword>
<dbReference type="Ensembl" id="ENSNGAT00000012990.1">
    <property type="protein sequence ID" value="ENSNGAP00000007504.1"/>
    <property type="gene ID" value="ENSNGAG00000010747.1"/>
</dbReference>
<name>A0A8C6QS20_NANGA</name>
<keyword evidence="4" id="KW-0472">Membrane</keyword>
<sequence>MRTHLLWLLPLTLLGLPAQALNCHECKSTESCYNPTPCNNSSYFCMTTWHTPPGYEVVVIKACAYKCPTAPESLPNSKTSCCNTDLCNSAVSRRASWGLLALGVCCLYLRL</sequence>
<evidence type="ECO:0000313" key="8">
    <source>
        <dbReference type="Ensembl" id="ENSNGAP00000007504.1"/>
    </source>
</evidence>
<dbReference type="RefSeq" id="XP_008849297.2">
    <property type="nucleotide sequence ID" value="XM_008851075.2"/>
</dbReference>
<dbReference type="InterPro" id="IPR045860">
    <property type="entry name" value="Snake_toxin-like_sf"/>
</dbReference>
<evidence type="ECO:0000313" key="9">
    <source>
        <dbReference type="Proteomes" id="UP000694381"/>
    </source>
</evidence>
<comment type="subcellular location">
    <subcellularLocation>
        <location evidence="1">Cell membrane</location>
    </subcellularLocation>
</comment>
<evidence type="ECO:0000256" key="2">
    <source>
        <dbReference type="ARBA" id="ARBA00022475"/>
    </source>
</evidence>